<dbReference type="RefSeq" id="WP_043166000.1">
    <property type="nucleotide sequence ID" value="NZ_JDUV01000009.1"/>
</dbReference>
<gene>
    <name evidence="2" type="ORF">BCAL_2287</name>
</gene>
<dbReference type="InterPro" id="IPR000835">
    <property type="entry name" value="HTH_MarR-typ"/>
</dbReference>
<dbReference type="SUPFAM" id="SSF46785">
    <property type="entry name" value="Winged helix' DNA-binding domain"/>
    <property type="match status" value="1"/>
</dbReference>
<dbReference type="PROSITE" id="PS50995">
    <property type="entry name" value="HTH_MARR_2"/>
    <property type="match status" value="1"/>
</dbReference>
<dbReference type="Gene3D" id="1.10.10.10">
    <property type="entry name" value="Winged helix-like DNA-binding domain superfamily/Winged helix DNA-binding domain"/>
    <property type="match status" value="1"/>
</dbReference>
<protein>
    <submittedName>
        <fullName evidence="2">MarR family transcriptional regulator</fullName>
    </submittedName>
</protein>
<evidence type="ECO:0000313" key="2">
    <source>
        <dbReference type="EMBL" id="KFI54067.1"/>
    </source>
</evidence>
<name>A0A087A5L7_9BIFI</name>
<dbReference type="Pfam" id="PF12802">
    <property type="entry name" value="MarR_2"/>
    <property type="match status" value="1"/>
</dbReference>
<evidence type="ECO:0000259" key="1">
    <source>
        <dbReference type="PROSITE" id="PS50995"/>
    </source>
</evidence>
<organism evidence="2 3">
    <name type="scientific">Bifidobacterium callitrichos DSM 23973</name>
    <dbReference type="NCBI Taxonomy" id="1437609"/>
    <lineage>
        <taxon>Bacteria</taxon>
        <taxon>Bacillati</taxon>
        <taxon>Actinomycetota</taxon>
        <taxon>Actinomycetes</taxon>
        <taxon>Bifidobacteriales</taxon>
        <taxon>Bifidobacteriaceae</taxon>
        <taxon>Bifidobacterium</taxon>
    </lineage>
</organism>
<dbReference type="GO" id="GO:0003700">
    <property type="term" value="F:DNA-binding transcription factor activity"/>
    <property type="evidence" value="ECO:0007669"/>
    <property type="project" value="InterPro"/>
</dbReference>
<dbReference type="EMBL" id="JGYS01000011">
    <property type="protein sequence ID" value="KFI54067.1"/>
    <property type="molecule type" value="Genomic_DNA"/>
</dbReference>
<dbReference type="SMART" id="SM00347">
    <property type="entry name" value="HTH_MARR"/>
    <property type="match status" value="1"/>
</dbReference>
<dbReference type="STRING" id="1437609.BCAL_2287"/>
<dbReference type="AlphaFoldDB" id="A0A087A5L7"/>
<dbReference type="InterPro" id="IPR036388">
    <property type="entry name" value="WH-like_DNA-bd_sf"/>
</dbReference>
<accession>A0A087A5L7</accession>
<dbReference type="eggNOG" id="COG1846">
    <property type="taxonomic scope" value="Bacteria"/>
</dbReference>
<feature type="domain" description="HTH marR-type" evidence="1">
    <location>
        <begin position="5"/>
        <end position="136"/>
    </location>
</feature>
<dbReference type="OrthoDB" id="3231996at2"/>
<dbReference type="Proteomes" id="UP000029072">
    <property type="component" value="Unassembled WGS sequence"/>
</dbReference>
<dbReference type="InterPro" id="IPR036390">
    <property type="entry name" value="WH_DNA-bd_sf"/>
</dbReference>
<evidence type="ECO:0000313" key="3">
    <source>
        <dbReference type="Proteomes" id="UP000029072"/>
    </source>
</evidence>
<reference evidence="2 3" key="1">
    <citation type="submission" date="2014-03" db="EMBL/GenBank/DDBJ databases">
        <title>Genomics of Bifidobacteria.</title>
        <authorList>
            <person name="Ventura M."/>
            <person name="Milani C."/>
            <person name="Lugli G.A."/>
        </authorList>
    </citation>
    <scope>NUCLEOTIDE SEQUENCE [LARGE SCALE GENOMIC DNA]</scope>
    <source>
        <strain evidence="2 3">DSM 23973</strain>
    </source>
</reference>
<sequence length="149" mass="17320">MEFRQNETLREFDRLNRQIEGLYHEIAAARGLSDSAYGILQAMLVLGEGCTQTAVCRYACLNKQTVNSSVRRMVQDGLIELRQGEGREMRMHLTVQGERVMRERVLPVERAESEVFDEMPVEDQQAILRLVNRYLDSFRRKLDELEAAR</sequence>
<comment type="caution">
    <text evidence="2">The sequence shown here is derived from an EMBL/GenBank/DDBJ whole genome shotgun (WGS) entry which is preliminary data.</text>
</comment>
<proteinExistence type="predicted"/>